<evidence type="ECO:0000256" key="4">
    <source>
        <dbReference type="ARBA" id="ARBA00030494"/>
    </source>
</evidence>
<reference evidence="7 8" key="1">
    <citation type="submission" date="2018-08" db="EMBL/GenBank/DDBJ databases">
        <authorList>
            <person name="Laetsch R D."/>
            <person name="Stevens L."/>
            <person name="Kumar S."/>
            <person name="Blaxter L. M."/>
        </authorList>
    </citation>
    <scope>NUCLEOTIDE SEQUENCE [LARGE SCALE GENOMIC DNA]</scope>
</reference>
<dbReference type="OrthoDB" id="269405at2759"/>
<evidence type="ECO:0000256" key="2">
    <source>
        <dbReference type="ARBA" id="ARBA00006289"/>
    </source>
</evidence>
<comment type="similarity">
    <text evidence="2">Belongs to the MAK10 family.</text>
</comment>
<dbReference type="InterPro" id="IPR057982">
    <property type="entry name" value="TPR_NAA35"/>
</dbReference>
<evidence type="ECO:0000259" key="6">
    <source>
        <dbReference type="Pfam" id="PF25789"/>
    </source>
</evidence>
<evidence type="ECO:0000313" key="8">
    <source>
        <dbReference type="Proteomes" id="UP000276991"/>
    </source>
</evidence>
<name>A0A498SBQ6_ACAVI</name>
<dbReference type="Pfam" id="PF04112">
    <property type="entry name" value="Mak10"/>
    <property type="match status" value="1"/>
</dbReference>
<sequence length="737" mass="83691">MSEKDEVQPSDLQKLISDGMTAVCAENNDESCQSPPLQPPATAIDITNDFFMECKKLNNGELVMADDFQLSEAMSAIELMDPKMDIGMKPFDPSIAFESLVATGRLNITNMDEREMIATMDAMLASMISWLEGNSIAQTLLTCVFLNHMDSVTDSVLSAFSYGILELTTVFRHIIQMASVYEEEDFNGYAVQLDLLPIPKLTSSLKAAEIDLQRRIKQKPANQELLDAVLYRIQFIRLILLSLSLLVQSPTNSYTRSNSHNYFRPNLEECALHLNIVCLLLDKMESTMSLGLQPPKKDDEDYAWLPAFEPDINRRQLPPTFPRNTKMINRTETMRYLKKIFSKISSITTELPAKDYLRTFSLADSCVLSRSLLQMVLFPSDDNVLGRVQLSTIIVDSIRMFAAPPVLDSMSQAFSAEQCHECWEEFVNDSVRVFLGVIQMFGLNPARQREKIVCCIEDFSTLQAEAERAENAFDLYYFGQESAINLSLTSFVMLHTLSLIKYHFYLSFYLDLFASFEYSYVYWYLSEIIFKWLVNTLDRSVTLIAAGEKRMAKVRKKSDRKKLSKCKKEIEMKKKAAEKQRFLLFYRAQAKVAEAFFMAAVALIATGKIRMPLLDTEQSRFEHRMSPFSSLNSVTFRIALFVEYAQYIHISRIESLRALGGAKCFSIAADAFDWARGELESLSGNDEIAQEAAAIARICKNNAVVSRIISSGSKNESRIDFVFNGDSSYMYPLLKIT</sequence>
<dbReference type="AlphaFoldDB" id="A0A498SBQ6"/>
<feature type="domain" description="NAA35-like N-terminal" evidence="5">
    <location>
        <begin position="60"/>
        <end position="196"/>
    </location>
</feature>
<accession>A0A498SBQ6</accession>
<dbReference type="EMBL" id="UPTC01000206">
    <property type="protein sequence ID" value="VBB27265.1"/>
    <property type="molecule type" value="Genomic_DNA"/>
</dbReference>
<evidence type="ECO:0000313" key="7">
    <source>
        <dbReference type="EMBL" id="VBB27265.1"/>
    </source>
</evidence>
<dbReference type="STRING" id="6277.A0A498SBQ6"/>
<evidence type="ECO:0000259" key="5">
    <source>
        <dbReference type="Pfam" id="PF04112"/>
    </source>
</evidence>
<feature type="domain" description="NAA35-like TPR repeats" evidence="6">
    <location>
        <begin position="353"/>
        <end position="731"/>
    </location>
</feature>
<gene>
    <name evidence="7" type="ORF">NAV_LOCUS2095</name>
</gene>
<dbReference type="GO" id="GO:0031417">
    <property type="term" value="C:NatC complex"/>
    <property type="evidence" value="ECO:0007669"/>
    <property type="project" value="InterPro"/>
</dbReference>
<proteinExistence type="inferred from homology"/>
<evidence type="ECO:0000256" key="1">
    <source>
        <dbReference type="ARBA" id="ARBA00004496"/>
    </source>
</evidence>
<organism evidence="7 8">
    <name type="scientific">Acanthocheilonema viteae</name>
    <name type="common">Filarial nematode worm</name>
    <name type="synonym">Dipetalonema viteae</name>
    <dbReference type="NCBI Taxonomy" id="6277"/>
    <lineage>
        <taxon>Eukaryota</taxon>
        <taxon>Metazoa</taxon>
        <taxon>Ecdysozoa</taxon>
        <taxon>Nematoda</taxon>
        <taxon>Chromadorea</taxon>
        <taxon>Rhabditida</taxon>
        <taxon>Spirurina</taxon>
        <taxon>Spiruromorpha</taxon>
        <taxon>Filarioidea</taxon>
        <taxon>Onchocercidae</taxon>
        <taxon>Acanthocheilonema</taxon>
    </lineage>
</organism>
<evidence type="ECO:0000256" key="3">
    <source>
        <dbReference type="ARBA" id="ARBA00022490"/>
    </source>
</evidence>
<dbReference type="Proteomes" id="UP000276991">
    <property type="component" value="Unassembled WGS sequence"/>
</dbReference>
<dbReference type="PANTHER" id="PTHR21373">
    <property type="entry name" value="GLUCOSE REPRESSIBLE PROTEIN MAK10"/>
    <property type="match status" value="1"/>
</dbReference>
<dbReference type="Pfam" id="PF25789">
    <property type="entry name" value="TPR_NAA35"/>
    <property type="match status" value="1"/>
</dbReference>
<keyword evidence="3" id="KW-0963">Cytoplasm</keyword>
<dbReference type="PANTHER" id="PTHR21373:SF0">
    <property type="entry name" value="N-ALPHA-ACETYLTRANSFERASE 35, NATC AUXILIARY SUBUNIT"/>
    <property type="match status" value="1"/>
</dbReference>
<keyword evidence="8" id="KW-1185">Reference proteome</keyword>
<comment type="subcellular location">
    <subcellularLocation>
        <location evidence="1">Cytoplasm</location>
    </subcellularLocation>
</comment>
<protein>
    <recommendedName>
        <fullName evidence="4">Protein MAK10 homolog</fullName>
    </recommendedName>
</protein>
<dbReference type="InterPro" id="IPR057983">
    <property type="entry name" value="NAA35-like_N"/>
</dbReference>
<dbReference type="InterPro" id="IPR007244">
    <property type="entry name" value="Naa35_N"/>
</dbReference>